<accession>A0AAE3KUK1</accession>
<dbReference type="Gene3D" id="3.30.310.200">
    <property type="match status" value="1"/>
</dbReference>
<dbReference type="RefSeq" id="WP_254014347.1">
    <property type="nucleotide sequence ID" value="NZ_JAMZMM010000361.1"/>
</dbReference>
<dbReference type="InterPro" id="IPR032675">
    <property type="entry name" value="LRR_dom_sf"/>
</dbReference>
<evidence type="ECO:0000256" key="8">
    <source>
        <dbReference type="ARBA" id="ARBA00022840"/>
    </source>
</evidence>
<dbReference type="Pfam" id="PF23598">
    <property type="entry name" value="LRR_14"/>
    <property type="match status" value="1"/>
</dbReference>
<dbReference type="InterPro" id="IPR055414">
    <property type="entry name" value="LRR_R13L4/SHOC2-like"/>
</dbReference>
<evidence type="ECO:0000256" key="7">
    <source>
        <dbReference type="ARBA" id="ARBA00022777"/>
    </source>
</evidence>
<dbReference type="PANTHER" id="PTHR48051">
    <property type="match status" value="1"/>
</dbReference>
<dbReference type="SMART" id="SM00365">
    <property type="entry name" value="LRR_SD22"/>
    <property type="match status" value="8"/>
</dbReference>
<name>A0AAE3KUK1_9CYAN</name>
<gene>
    <name evidence="14" type="ORF">NJ959_24600</name>
</gene>
<dbReference type="Pfam" id="PF16095">
    <property type="entry name" value="COR-A"/>
    <property type="match status" value="1"/>
</dbReference>
<keyword evidence="5" id="KW-0677">Repeat</keyword>
<keyword evidence="3" id="KW-0433">Leucine-rich repeat</keyword>
<dbReference type="InterPro" id="IPR025875">
    <property type="entry name" value="Leu-rich_rpt_4"/>
</dbReference>
<keyword evidence="8" id="KW-0067">ATP-binding</keyword>
<feature type="coiled-coil region" evidence="12">
    <location>
        <begin position="803"/>
        <end position="830"/>
    </location>
</feature>
<dbReference type="GO" id="GO:0005524">
    <property type="term" value="F:ATP binding"/>
    <property type="evidence" value="ECO:0007669"/>
    <property type="project" value="UniProtKB-KW"/>
</dbReference>
<dbReference type="SUPFAM" id="SSF52540">
    <property type="entry name" value="P-loop containing nucleoside triphosphate hydrolases"/>
    <property type="match status" value="1"/>
</dbReference>
<comment type="caution">
    <text evidence="14">The sequence shown here is derived from an EMBL/GenBank/DDBJ whole genome shotgun (WGS) entry which is preliminary data.</text>
</comment>
<dbReference type="InterPro" id="IPR032171">
    <property type="entry name" value="COR-A"/>
</dbReference>
<dbReference type="PROSITE" id="PS51450">
    <property type="entry name" value="LRR"/>
    <property type="match status" value="7"/>
</dbReference>
<evidence type="ECO:0000256" key="2">
    <source>
        <dbReference type="ARBA" id="ARBA00022527"/>
    </source>
</evidence>
<evidence type="ECO:0000256" key="1">
    <source>
        <dbReference type="ARBA" id="ARBA00012513"/>
    </source>
</evidence>
<dbReference type="PRINTS" id="PR00449">
    <property type="entry name" value="RASTRNSFRMNG"/>
</dbReference>
<evidence type="ECO:0000256" key="9">
    <source>
        <dbReference type="ARBA" id="ARBA00023134"/>
    </source>
</evidence>
<evidence type="ECO:0000313" key="14">
    <source>
        <dbReference type="EMBL" id="MCP2731612.1"/>
    </source>
</evidence>
<dbReference type="SUPFAM" id="SSF52047">
    <property type="entry name" value="RNI-like"/>
    <property type="match status" value="1"/>
</dbReference>
<dbReference type="InterPro" id="IPR057263">
    <property type="entry name" value="COR-B"/>
</dbReference>
<dbReference type="GO" id="GO:0005737">
    <property type="term" value="C:cytoplasm"/>
    <property type="evidence" value="ECO:0007669"/>
    <property type="project" value="TreeGrafter"/>
</dbReference>
<dbReference type="EC" id="2.7.11.1" evidence="1"/>
<dbReference type="InterPro" id="IPR036388">
    <property type="entry name" value="WH-like_DNA-bd_sf"/>
</dbReference>
<dbReference type="Pfam" id="PF12799">
    <property type="entry name" value="LRR_4"/>
    <property type="match status" value="1"/>
</dbReference>
<dbReference type="Gene3D" id="1.10.10.2200">
    <property type="match status" value="1"/>
</dbReference>
<dbReference type="SMART" id="SM00369">
    <property type="entry name" value="LRR_TYP"/>
    <property type="match status" value="8"/>
</dbReference>
<dbReference type="InterPro" id="IPR003591">
    <property type="entry name" value="Leu-rich_rpt_typical-subtyp"/>
</dbReference>
<evidence type="ECO:0000259" key="13">
    <source>
        <dbReference type="PROSITE" id="PS51424"/>
    </source>
</evidence>
<dbReference type="Gene3D" id="3.80.10.10">
    <property type="entry name" value="Ribonuclease Inhibitor"/>
    <property type="match status" value="1"/>
</dbReference>
<evidence type="ECO:0000256" key="5">
    <source>
        <dbReference type="ARBA" id="ARBA00022737"/>
    </source>
</evidence>
<evidence type="ECO:0000256" key="4">
    <source>
        <dbReference type="ARBA" id="ARBA00022679"/>
    </source>
</evidence>
<feature type="domain" description="Roc" evidence="13">
    <location>
        <begin position="222"/>
        <end position="392"/>
    </location>
</feature>
<keyword evidence="6" id="KW-0547">Nucleotide-binding</keyword>
<evidence type="ECO:0000256" key="3">
    <source>
        <dbReference type="ARBA" id="ARBA00022614"/>
    </source>
</evidence>
<dbReference type="InterPro" id="IPR001611">
    <property type="entry name" value="Leu-rich_rpt"/>
</dbReference>
<protein>
    <recommendedName>
        <fullName evidence="1">non-specific serine/threonine protein kinase</fullName>
        <ecNumber evidence="1">2.7.11.1</ecNumber>
    </recommendedName>
</protein>
<dbReference type="InterPro" id="IPR020859">
    <property type="entry name" value="ROC"/>
</dbReference>
<evidence type="ECO:0000256" key="12">
    <source>
        <dbReference type="SAM" id="Coils"/>
    </source>
</evidence>
<keyword evidence="4" id="KW-0808">Transferase</keyword>
<dbReference type="InterPro" id="IPR027417">
    <property type="entry name" value="P-loop_NTPase"/>
</dbReference>
<comment type="catalytic activity">
    <reaction evidence="10">
        <text>L-threonyl-[protein] + ATP = O-phospho-L-threonyl-[protein] + ADP + H(+)</text>
        <dbReference type="Rhea" id="RHEA:46608"/>
        <dbReference type="Rhea" id="RHEA-COMP:11060"/>
        <dbReference type="Rhea" id="RHEA-COMP:11605"/>
        <dbReference type="ChEBI" id="CHEBI:15378"/>
        <dbReference type="ChEBI" id="CHEBI:30013"/>
        <dbReference type="ChEBI" id="CHEBI:30616"/>
        <dbReference type="ChEBI" id="CHEBI:61977"/>
        <dbReference type="ChEBI" id="CHEBI:456216"/>
        <dbReference type="EC" id="2.7.11.1"/>
    </reaction>
</comment>
<dbReference type="FunFam" id="3.80.10.10:FF:000041">
    <property type="entry name" value="LRR receptor-like serine/threonine-protein kinase ERECTA"/>
    <property type="match status" value="1"/>
</dbReference>
<dbReference type="Proteomes" id="UP001204953">
    <property type="component" value="Unassembled WGS sequence"/>
</dbReference>
<evidence type="ECO:0000256" key="6">
    <source>
        <dbReference type="ARBA" id="ARBA00022741"/>
    </source>
</evidence>
<dbReference type="SMART" id="SM00364">
    <property type="entry name" value="LRR_BAC"/>
    <property type="match status" value="7"/>
</dbReference>
<dbReference type="Gene3D" id="3.40.50.300">
    <property type="entry name" value="P-loop containing nucleotide triphosphate hydrolases"/>
    <property type="match status" value="1"/>
</dbReference>
<dbReference type="GO" id="GO:0004674">
    <property type="term" value="F:protein serine/threonine kinase activity"/>
    <property type="evidence" value="ECO:0007669"/>
    <property type="project" value="UniProtKB-KW"/>
</dbReference>
<keyword evidence="9" id="KW-0342">GTP-binding</keyword>
<dbReference type="Pfam" id="PF13855">
    <property type="entry name" value="LRR_8"/>
    <property type="match status" value="1"/>
</dbReference>
<feature type="non-terminal residue" evidence="14">
    <location>
        <position position="1"/>
    </location>
</feature>
<dbReference type="Pfam" id="PF08477">
    <property type="entry name" value="Roc"/>
    <property type="match status" value="1"/>
</dbReference>
<organism evidence="14 15">
    <name type="scientific">Limnofasciculus baicalensis BBK-W-15</name>
    <dbReference type="NCBI Taxonomy" id="2699891"/>
    <lineage>
        <taxon>Bacteria</taxon>
        <taxon>Bacillati</taxon>
        <taxon>Cyanobacteriota</taxon>
        <taxon>Cyanophyceae</taxon>
        <taxon>Coleofasciculales</taxon>
        <taxon>Coleofasciculaceae</taxon>
        <taxon>Limnofasciculus</taxon>
        <taxon>Limnofasciculus baicalensis</taxon>
    </lineage>
</organism>
<sequence>GNQIKEIPEFLGNLTNLTVLHLIGNQIKEIPEFLGNLTNLTVLHLIGNQIKEIPEFLGNLTNLTYLNLGYNSIKEIPEFLGNLTNLTRLNFSGNQLKEIPEFLGNLTNLTKLHLGENQIKEIPEFLGNLTNLTELYLSGNQIKEIPEFLGKLEKLERLELSNNQITDIPQTLQQLKALKELDLQANPISIPPEILSYNKRSWKRPDAQPILDYYFTQRDPNETQTLYEAKLLIVGEGGSGKTSLANKILNPDYQLKPETEDTSTEGIDILKWEFTTANGKEYRINIWDFGGQEIYHQTHQFFLTQRSLYLLVADSRKEDTDHYFWLEIIRILSNNSPVLLIQNEKQDRTCNLNLNQLRGEFANLRDTFALNLANNRGLTELQNELQHQLEKLIPNGIPFPNKWFAVRYTLENDGRNYIEYSEYQNTCRRHGINNRDEMCLLSQFLHDLGICLHFQNDPILSHRLILKPNWGTTAVYKILDNDKVKQNLGQFNDQDLAEIWSGDEYADMRYQLLQLMKEFKVCYEIPRRKGEYIAPHLLSPESPSYQWHSENNLILRYDYNFMPKGILTRFIVEMHQDIENVSDPENALVWKNGVILKDNSTRAEIIEYYHSREITIRVTGNRPRDLMTIINRKFQEIHDSFDGLKYDTLIPCNCQVCQPSQKPFTFPLNRLYHCLDRNRFTIECHESGEDVEVRGLIDGVINPYPDDLEMFGRDDGEGLGRKNYRGYRGKYKRESKPRDAPTNPTVNLSLNIPINNHNQQEQEMSNDKIWHGDRVEGSKIGSINSLQGSVGDIHGNNIVNNYNDTDKQSLAEAAKEIQELMEQLATTYNTDSMGAKVEFAGEIVKQIDANPNLTQRILSASKAGGVAAIGQFLDHPIASFAIAALEDWQKTKT</sequence>
<reference evidence="14" key="1">
    <citation type="submission" date="2022-06" db="EMBL/GenBank/DDBJ databases">
        <title>New cyanobacteria of genus Symplocastrum in benthos of Lake Baikal.</title>
        <authorList>
            <person name="Sorokovikova E."/>
            <person name="Tikhonova I."/>
            <person name="Krasnopeev A."/>
            <person name="Evseev P."/>
            <person name="Gladkikh A."/>
            <person name="Belykh O."/>
        </authorList>
    </citation>
    <scope>NUCLEOTIDE SEQUENCE</scope>
    <source>
        <strain evidence="14">BBK-W-15</strain>
    </source>
</reference>
<proteinExistence type="predicted"/>
<dbReference type="Gene3D" id="1.10.10.10">
    <property type="entry name" value="Winged helix-like DNA-binding domain superfamily/Winged helix DNA-binding domain"/>
    <property type="match status" value="1"/>
</dbReference>
<dbReference type="PANTHER" id="PTHR48051:SF1">
    <property type="entry name" value="RAS SUPPRESSOR PROTEIN 1"/>
    <property type="match status" value="1"/>
</dbReference>
<dbReference type="PROSITE" id="PS51424">
    <property type="entry name" value="ROC"/>
    <property type="match status" value="1"/>
</dbReference>
<evidence type="ECO:0000313" key="15">
    <source>
        <dbReference type="Proteomes" id="UP001204953"/>
    </source>
</evidence>
<keyword evidence="2" id="KW-0723">Serine/threonine-protein kinase</keyword>
<dbReference type="Pfam" id="PF25497">
    <property type="entry name" value="COR-B"/>
    <property type="match status" value="1"/>
</dbReference>
<keyword evidence="7" id="KW-0418">Kinase</keyword>
<keyword evidence="12" id="KW-0175">Coiled coil</keyword>
<dbReference type="EMBL" id="JAMZMM010000361">
    <property type="protein sequence ID" value="MCP2731612.1"/>
    <property type="molecule type" value="Genomic_DNA"/>
</dbReference>
<comment type="catalytic activity">
    <reaction evidence="11">
        <text>L-seryl-[protein] + ATP = O-phospho-L-seryl-[protein] + ADP + H(+)</text>
        <dbReference type="Rhea" id="RHEA:17989"/>
        <dbReference type="Rhea" id="RHEA-COMP:9863"/>
        <dbReference type="Rhea" id="RHEA-COMP:11604"/>
        <dbReference type="ChEBI" id="CHEBI:15378"/>
        <dbReference type="ChEBI" id="CHEBI:29999"/>
        <dbReference type="ChEBI" id="CHEBI:30616"/>
        <dbReference type="ChEBI" id="CHEBI:83421"/>
        <dbReference type="ChEBI" id="CHEBI:456216"/>
        <dbReference type="EC" id="2.7.11.1"/>
    </reaction>
</comment>
<keyword evidence="15" id="KW-1185">Reference proteome</keyword>
<evidence type="ECO:0000256" key="10">
    <source>
        <dbReference type="ARBA" id="ARBA00047899"/>
    </source>
</evidence>
<evidence type="ECO:0000256" key="11">
    <source>
        <dbReference type="ARBA" id="ARBA00048679"/>
    </source>
</evidence>
<dbReference type="InterPro" id="IPR050216">
    <property type="entry name" value="LRR_domain-containing"/>
</dbReference>
<dbReference type="AlphaFoldDB" id="A0AAE3KUK1"/>